<dbReference type="InterPro" id="IPR000792">
    <property type="entry name" value="Tscrpt_reg_LuxR_C"/>
</dbReference>
<dbReference type="InterPro" id="IPR036388">
    <property type="entry name" value="WH-like_DNA-bd_sf"/>
</dbReference>
<comment type="caution">
    <text evidence="4">The sequence shown here is derived from an EMBL/GenBank/DDBJ whole genome shotgun (WGS) entry which is preliminary data.</text>
</comment>
<feature type="domain" description="HTH luxR-type" evidence="3">
    <location>
        <begin position="865"/>
        <end position="930"/>
    </location>
</feature>
<dbReference type="Pfam" id="PF00196">
    <property type="entry name" value="GerE"/>
    <property type="match status" value="1"/>
</dbReference>
<dbReference type="PRINTS" id="PR00038">
    <property type="entry name" value="HTHLUXR"/>
</dbReference>
<keyword evidence="1" id="KW-0547">Nucleotide-binding</keyword>
<dbReference type="GO" id="GO:0005737">
    <property type="term" value="C:cytoplasm"/>
    <property type="evidence" value="ECO:0007669"/>
    <property type="project" value="TreeGrafter"/>
</dbReference>
<dbReference type="PANTHER" id="PTHR16305">
    <property type="entry name" value="TESTICULAR SOLUBLE ADENYLYL CYCLASE"/>
    <property type="match status" value="1"/>
</dbReference>
<dbReference type="GO" id="GO:0003677">
    <property type="term" value="F:DNA binding"/>
    <property type="evidence" value="ECO:0007669"/>
    <property type="project" value="UniProtKB-KW"/>
</dbReference>
<evidence type="ECO:0000313" key="5">
    <source>
        <dbReference type="Proteomes" id="UP000578352"/>
    </source>
</evidence>
<organism evidence="4 5">
    <name type="scientific">Leifsonia shinshuensis</name>
    <dbReference type="NCBI Taxonomy" id="150026"/>
    <lineage>
        <taxon>Bacteria</taxon>
        <taxon>Bacillati</taxon>
        <taxon>Actinomycetota</taxon>
        <taxon>Actinomycetes</taxon>
        <taxon>Micrococcales</taxon>
        <taxon>Microbacteriaceae</taxon>
        <taxon>Leifsonia</taxon>
    </lineage>
</organism>
<dbReference type="Proteomes" id="UP000578352">
    <property type="component" value="Unassembled WGS sequence"/>
</dbReference>
<dbReference type="GO" id="GO:0005524">
    <property type="term" value="F:ATP binding"/>
    <property type="evidence" value="ECO:0007669"/>
    <property type="project" value="UniProtKB-KW"/>
</dbReference>
<dbReference type="GO" id="GO:0004016">
    <property type="term" value="F:adenylate cyclase activity"/>
    <property type="evidence" value="ECO:0007669"/>
    <property type="project" value="TreeGrafter"/>
</dbReference>
<dbReference type="Gene3D" id="1.10.10.10">
    <property type="entry name" value="Winged helix-like DNA-binding domain superfamily/Winged helix DNA-binding domain"/>
    <property type="match status" value="1"/>
</dbReference>
<sequence>MRIDDEPDALPGRRDECVRLDDLLAQASSGRSAVLVLRGETGVGKTALLDYAVRRAAGFTLARATGVESEFELAYAVVQQLCAPFLDRAAGLPEPQREALGAALGSRGGEPPDRFLVGLAVLGLLAEVAETGPVLCVVDDAQWVDTASAQTLAFVARRLAAERVALVLAVRDADDTAAAESDPARDVYDGLPTLPLHGLADADAEALLDSVTAGPLDDRVRARIVAEARGNPLALLELPRDLDAAELAFGSGPRDRAALPGRIERGFARRLDGLPADTRWLLLIAAADPSGDVALLWRAAGRAGIPADASGPAEEAGLLELGAQARFRHPLMRSAVFRAATDAERRAAHRALAEAIVGEADADYRAWHRAGAAASLDEEVAAELEASAARARARGGWAAACSFLTRSMELTPDPERRARRALDAADARLQAGAPDAARAMLALATGGPLDDRVRARAQLLGARLAFASTRGREAPALLLSAAKRFEPLDPATARDTYLDAFTAALFAGRLADGGAALDDVAAAISAARLGDAEAQGAACALLLDGFAAVVRDGYAAGVPLLRRALDALRADPLGDEDALRWLWPASRAARAVGDDVSWSELTARHVDLARRTGALAMLPIALTERFTVELFLGDLSAALAVAAEADAVAAVTGRGLSPHIAFLRAAWGGREAEARALLDASRADVASRGEGLWLAGTELTTAVFLNAFGRYEEAIAVAERAEAHPYELGLSTWVHPELVEAAARLDRPDRGADALARLTEIAEASGTDWALGVLARCRALLAADDEAEGLYRESVERLERTRIRVALARTRLVYGEWLRRQGRRVDAREQLRAAHAFFREVGMEGFAERARRELAATGETARARSVDTVNDLTEQEALIARLAADGRSNPEIGAQLFLSPRTVEWHLGKVFTKLGVTTRRELRATAAGPRGRGLGVL</sequence>
<dbReference type="Gene3D" id="3.40.50.300">
    <property type="entry name" value="P-loop containing nucleotide triphosphate hydrolases"/>
    <property type="match status" value="1"/>
</dbReference>
<protein>
    <submittedName>
        <fullName evidence="4">DNA-binding CsgD family transcriptional regulator</fullName>
    </submittedName>
</protein>
<dbReference type="PROSITE" id="PS50043">
    <property type="entry name" value="HTH_LUXR_2"/>
    <property type="match status" value="1"/>
</dbReference>
<evidence type="ECO:0000256" key="1">
    <source>
        <dbReference type="ARBA" id="ARBA00022741"/>
    </source>
</evidence>
<dbReference type="EMBL" id="JACCFL010000001">
    <property type="protein sequence ID" value="NYJ22786.1"/>
    <property type="molecule type" value="Genomic_DNA"/>
</dbReference>
<dbReference type="InterPro" id="IPR027417">
    <property type="entry name" value="P-loop_NTPase"/>
</dbReference>
<proteinExistence type="predicted"/>
<dbReference type="InterPro" id="IPR041664">
    <property type="entry name" value="AAA_16"/>
</dbReference>
<dbReference type="SMART" id="SM00421">
    <property type="entry name" value="HTH_LUXR"/>
    <property type="match status" value="1"/>
</dbReference>
<dbReference type="SUPFAM" id="SSF46894">
    <property type="entry name" value="C-terminal effector domain of the bipartite response regulators"/>
    <property type="match status" value="1"/>
</dbReference>
<dbReference type="GO" id="GO:0006355">
    <property type="term" value="P:regulation of DNA-templated transcription"/>
    <property type="evidence" value="ECO:0007669"/>
    <property type="project" value="InterPro"/>
</dbReference>
<dbReference type="SUPFAM" id="SSF52540">
    <property type="entry name" value="P-loop containing nucleoside triphosphate hydrolases"/>
    <property type="match status" value="1"/>
</dbReference>
<dbReference type="Pfam" id="PF13191">
    <property type="entry name" value="AAA_16"/>
    <property type="match status" value="1"/>
</dbReference>
<name>A0A853CPI4_9MICO</name>
<evidence type="ECO:0000256" key="2">
    <source>
        <dbReference type="ARBA" id="ARBA00022840"/>
    </source>
</evidence>
<dbReference type="InterPro" id="IPR016032">
    <property type="entry name" value="Sig_transdc_resp-reg_C-effctor"/>
</dbReference>
<evidence type="ECO:0000259" key="3">
    <source>
        <dbReference type="PROSITE" id="PS50043"/>
    </source>
</evidence>
<keyword evidence="2" id="KW-0067">ATP-binding</keyword>
<reference evidence="4 5" key="1">
    <citation type="submission" date="2020-07" db="EMBL/GenBank/DDBJ databases">
        <title>Sequencing the genomes of 1000 actinobacteria strains.</title>
        <authorList>
            <person name="Klenk H.-P."/>
        </authorList>
    </citation>
    <scope>NUCLEOTIDE SEQUENCE [LARGE SCALE GENOMIC DNA]</scope>
    <source>
        <strain evidence="4 5">DSM 15165</strain>
    </source>
</reference>
<gene>
    <name evidence="4" type="ORF">HNR13_001073</name>
</gene>
<keyword evidence="4" id="KW-0238">DNA-binding</keyword>
<dbReference type="CDD" id="cd06170">
    <property type="entry name" value="LuxR_C_like"/>
    <property type="match status" value="1"/>
</dbReference>
<accession>A0A853CPI4</accession>
<evidence type="ECO:0000313" key="4">
    <source>
        <dbReference type="EMBL" id="NYJ22786.1"/>
    </source>
</evidence>
<dbReference type="RefSeq" id="WP_179604797.1">
    <property type="nucleotide sequence ID" value="NZ_BAABEH010000001.1"/>
</dbReference>
<dbReference type="AlphaFoldDB" id="A0A853CPI4"/>
<dbReference type="PANTHER" id="PTHR16305:SF35">
    <property type="entry name" value="TRANSCRIPTIONAL ACTIVATOR DOMAIN"/>
    <property type="match status" value="1"/>
</dbReference>